<dbReference type="eggNOG" id="ENOG502R0CT">
    <property type="taxonomic scope" value="Eukaryota"/>
</dbReference>
<feature type="region of interest" description="Disordered" evidence="1">
    <location>
        <begin position="96"/>
        <end position="348"/>
    </location>
</feature>
<organism evidence="2 4">
    <name type="scientific">Neospora caninum (strain Liverpool)</name>
    <dbReference type="NCBI Taxonomy" id="572307"/>
    <lineage>
        <taxon>Eukaryota</taxon>
        <taxon>Sar</taxon>
        <taxon>Alveolata</taxon>
        <taxon>Apicomplexa</taxon>
        <taxon>Conoidasida</taxon>
        <taxon>Coccidia</taxon>
        <taxon>Eucoccidiorida</taxon>
        <taxon>Eimeriorina</taxon>
        <taxon>Sarcocystidae</taxon>
        <taxon>Neospora</taxon>
    </lineage>
</organism>
<dbReference type="AlphaFoldDB" id="F0VBE0"/>
<dbReference type="EMBL" id="LN714484">
    <property type="protein sequence ID" value="CEL68225.1"/>
    <property type="molecule type" value="Genomic_DNA"/>
</dbReference>
<feature type="compositionally biased region" description="Low complexity" evidence="1">
    <location>
        <begin position="282"/>
        <end position="293"/>
    </location>
</feature>
<name>F0VBE0_NEOCL</name>
<feature type="compositionally biased region" description="Basic and acidic residues" evidence="1">
    <location>
        <begin position="258"/>
        <end position="269"/>
    </location>
</feature>
<proteinExistence type="predicted"/>
<keyword evidence="4" id="KW-1185">Reference proteome</keyword>
<reference evidence="2" key="2">
    <citation type="submission" date="2011-03" db="EMBL/GenBank/DDBJ databases">
        <title>Comparative genomics and transcriptomics of Neospora caninum and Toxoplasma gondii.</title>
        <authorList>
            <person name="Reid A.J."/>
            <person name="Sohal A."/>
            <person name="Harris D."/>
            <person name="Quail M."/>
            <person name="Sanders M."/>
            <person name="Berriman M."/>
            <person name="Wastling J.M."/>
            <person name="Pain A."/>
        </authorList>
    </citation>
    <scope>NUCLEOTIDE SEQUENCE</scope>
    <source>
        <strain evidence="2">Liverpool</strain>
    </source>
</reference>
<reference evidence="4" key="3">
    <citation type="journal article" date="2012" name="PLoS Pathog.">
        <title>Comparative genomics of the apicomplexan parasites Toxoplasma gondii and Neospora caninum: Coccidia differing in host range and transmission strategy.</title>
        <authorList>
            <person name="Reid A.J."/>
            <person name="Vermont S.J."/>
            <person name="Cotton J.A."/>
            <person name="Harris D."/>
            <person name="Hill-Cawthorne G.A."/>
            <person name="Konen-Waisman S."/>
            <person name="Latham S.M."/>
            <person name="Mourier T."/>
            <person name="Norton R."/>
            <person name="Quail M.A."/>
            <person name="Sanders M."/>
            <person name="Shanmugam D."/>
            <person name="Sohal A."/>
            <person name="Wasmuth J.D."/>
            <person name="Brunk B."/>
            <person name="Grigg M.E."/>
            <person name="Howard J.C."/>
            <person name="Parkinson J."/>
            <person name="Roos D.S."/>
            <person name="Trees A.J."/>
            <person name="Berriman M."/>
            <person name="Pain A."/>
            <person name="Wastling J.M."/>
        </authorList>
    </citation>
    <scope>NUCLEOTIDE SEQUENCE [LARGE SCALE GENOMIC DNA]</scope>
    <source>
        <strain evidence="4">Liverpool</strain>
    </source>
</reference>
<feature type="compositionally biased region" description="Polar residues" evidence="1">
    <location>
        <begin position="114"/>
        <end position="132"/>
    </location>
</feature>
<dbReference type="InParanoid" id="F0VBE0"/>
<reference evidence="3" key="4">
    <citation type="journal article" date="2015" name="PLoS ONE">
        <title>Comprehensive Evaluation of Toxoplasma gondii VEG and Neospora caninum LIV Genomes with Tachyzoite Stage Transcriptome and Proteome Defines Novel Transcript Features.</title>
        <authorList>
            <person name="Ramaprasad A."/>
            <person name="Mourier T."/>
            <person name="Naeem R."/>
            <person name="Malas T.B."/>
            <person name="Moussa E."/>
            <person name="Panigrahi A."/>
            <person name="Vermont S.J."/>
            <person name="Otto T.D."/>
            <person name="Wastling J."/>
            <person name="Pain A."/>
        </authorList>
    </citation>
    <scope>NUCLEOTIDE SEQUENCE</scope>
    <source>
        <strain evidence="3">Liverpool</strain>
    </source>
</reference>
<reference evidence="2" key="1">
    <citation type="submission" date="2011-02" db="EMBL/GenBank/DDBJ databases">
        <authorList>
            <person name="Aslett M."/>
        </authorList>
    </citation>
    <scope>NUCLEOTIDE SEQUENCE</scope>
    <source>
        <strain evidence="2">Liverpool</strain>
    </source>
</reference>
<dbReference type="Proteomes" id="UP000007494">
    <property type="component" value="Chromosome IX"/>
</dbReference>
<dbReference type="VEuPathDB" id="ToxoDB:NCLIV_039990"/>
<sequence>MGASCCKNALHQTKPPVPPPDLPPPDPGAPWPGDTFRRAPAETAPVEPDAALPSTDFPSAVPWCSSSVSGAKRPSSPLTTYESCLGEEELSVVSPATRVAAPNAEGVRADAGGTDSNASAFTDSGTSKSCKSLSRDRRVGPFSGGERRAFPSSFGRGRGSDATHMRRESSDKETEPVEPTTSAAALNFEDHHLVSYPPPGFPSTARQTVRKPESQPREAGEAEGSRALPRSGSIFTRFRQSLNRRRDAGLGSASPPSGDRRRGLGDAVKKFKQKGGKKSALLKKTSSSGSTEIGGEGIRRRSTRATGGDAGPGNRSHQRHPAGFVSPDSEMTTTAGSPVSNRGDDEKR</sequence>
<dbReference type="OrthoDB" id="333101at2759"/>
<gene>
    <name evidence="3" type="ORF">BN1204_039990</name>
    <name evidence="2" type="ORF">NCLIV_039990</name>
</gene>
<accession>F0VBE0</accession>
<dbReference type="GeneID" id="13439910"/>
<dbReference type="RefSeq" id="XP_003880957.1">
    <property type="nucleotide sequence ID" value="XM_003880908.1"/>
</dbReference>
<feature type="region of interest" description="Disordered" evidence="1">
    <location>
        <begin position="1"/>
        <end position="59"/>
    </location>
</feature>
<feature type="compositionally biased region" description="Basic and acidic residues" evidence="1">
    <location>
        <begin position="210"/>
        <end position="224"/>
    </location>
</feature>
<feature type="compositionally biased region" description="Basic and acidic residues" evidence="1">
    <location>
        <begin position="158"/>
        <end position="175"/>
    </location>
</feature>
<feature type="compositionally biased region" description="Basic and acidic residues" evidence="1">
    <location>
        <begin position="133"/>
        <end position="149"/>
    </location>
</feature>
<feature type="compositionally biased region" description="Basic residues" evidence="1">
    <location>
        <begin position="270"/>
        <end position="281"/>
    </location>
</feature>
<evidence type="ECO:0000313" key="3">
    <source>
        <dbReference type="EMBL" id="CEL68225.1"/>
    </source>
</evidence>
<dbReference type="EMBL" id="FR823385">
    <property type="protein sequence ID" value="CBZ50924.1"/>
    <property type="molecule type" value="Genomic_DNA"/>
</dbReference>
<protein>
    <submittedName>
        <fullName evidence="2">Uncharacterized protein</fullName>
    </submittedName>
</protein>
<evidence type="ECO:0000256" key="1">
    <source>
        <dbReference type="SAM" id="MobiDB-lite"/>
    </source>
</evidence>
<dbReference type="OMA" id="PWPGDTF"/>
<evidence type="ECO:0000313" key="2">
    <source>
        <dbReference type="EMBL" id="CBZ50924.1"/>
    </source>
</evidence>
<feature type="compositionally biased region" description="Pro residues" evidence="1">
    <location>
        <begin position="15"/>
        <end position="30"/>
    </location>
</feature>
<evidence type="ECO:0000313" key="4">
    <source>
        <dbReference type="Proteomes" id="UP000007494"/>
    </source>
</evidence>
<feature type="compositionally biased region" description="Polar residues" evidence="1">
    <location>
        <begin position="329"/>
        <end position="340"/>
    </location>
</feature>